<dbReference type="InParanoid" id="K3YXP2"/>
<dbReference type="AlphaFoldDB" id="K3YXP2"/>
<protein>
    <submittedName>
        <fullName evidence="1">Uncharacterized protein</fullName>
    </submittedName>
</protein>
<dbReference type="Proteomes" id="UP000004995">
    <property type="component" value="Unassembled WGS sequence"/>
</dbReference>
<sequence length="46" mass="5267">MQFARARILIHPHSGERFIIYIKQKAMCSTSDRDTIDGELSSSSRL</sequence>
<accession>K3YXP2</accession>
<reference evidence="2" key="1">
    <citation type="journal article" date="2012" name="Nat. Biotechnol.">
        <title>Reference genome sequence of the model plant Setaria.</title>
        <authorList>
            <person name="Bennetzen J.L."/>
            <person name="Schmutz J."/>
            <person name="Wang H."/>
            <person name="Percifield R."/>
            <person name="Hawkins J."/>
            <person name="Pontaroli A.C."/>
            <person name="Estep M."/>
            <person name="Feng L."/>
            <person name="Vaughn J.N."/>
            <person name="Grimwood J."/>
            <person name="Jenkins J."/>
            <person name="Barry K."/>
            <person name="Lindquist E."/>
            <person name="Hellsten U."/>
            <person name="Deshpande S."/>
            <person name="Wang X."/>
            <person name="Wu X."/>
            <person name="Mitros T."/>
            <person name="Triplett J."/>
            <person name="Yang X."/>
            <person name="Ye C.Y."/>
            <person name="Mauro-Herrera M."/>
            <person name="Wang L."/>
            <person name="Li P."/>
            <person name="Sharma M."/>
            <person name="Sharma R."/>
            <person name="Ronald P.C."/>
            <person name="Panaud O."/>
            <person name="Kellogg E.A."/>
            <person name="Brutnell T.P."/>
            <person name="Doust A.N."/>
            <person name="Tuskan G.A."/>
            <person name="Rokhsar D."/>
            <person name="Devos K.M."/>
        </authorList>
    </citation>
    <scope>NUCLEOTIDE SEQUENCE [LARGE SCALE GENOMIC DNA]</scope>
    <source>
        <strain evidence="2">cv. Yugu1</strain>
    </source>
</reference>
<organism evidence="1 2">
    <name type="scientific">Setaria italica</name>
    <name type="common">Foxtail millet</name>
    <name type="synonym">Panicum italicum</name>
    <dbReference type="NCBI Taxonomy" id="4555"/>
    <lineage>
        <taxon>Eukaryota</taxon>
        <taxon>Viridiplantae</taxon>
        <taxon>Streptophyta</taxon>
        <taxon>Embryophyta</taxon>
        <taxon>Tracheophyta</taxon>
        <taxon>Spermatophyta</taxon>
        <taxon>Magnoliopsida</taxon>
        <taxon>Liliopsida</taxon>
        <taxon>Poales</taxon>
        <taxon>Poaceae</taxon>
        <taxon>PACMAD clade</taxon>
        <taxon>Panicoideae</taxon>
        <taxon>Panicodae</taxon>
        <taxon>Paniceae</taxon>
        <taxon>Cenchrinae</taxon>
        <taxon>Setaria</taxon>
    </lineage>
</organism>
<dbReference type="EMBL" id="AGNK02000093">
    <property type="status" value="NOT_ANNOTATED_CDS"/>
    <property type="molecule type" value="Genomic_DNA"/>
</dbReference>
<dbReference type="EnsemblPlants" id="KQL28459">
    <property type="protein sequence ID" value="KQL28459"/>
    <property type="gene ID" value="SETIT_019038mg"/>
</dbReference>
<dbReference type="HOGENOM" id="CLU_3192249_0_0_1"/>
<dbReference type="Gramene" id="KQL28459">
    <property type="protein sequence ID" value="KQL28459"/>
    <property type="gene ID" value="SETIT_019038mg"/>
</dbReference>
<evidence type="ECO:0000313" key="2">
    <source>
        <dbReference type="Proteomes" id="UP000004995"/>
    </source>
</evidence>
<reference evidence="1" key="2">
    <citation type="submission" date="2018-08" db="UniProtKB">
        <authorList>
            <consortium name="EnsemblPlants"/>
        </authorList>
    </citation>
    <scope>IDENTIFICATION</scope>
    <source>
        <strain evidence="1">Yugu1</strain>
    </source>
</reference>
<proteinExistence type="predicted"/>
<keyword evidence="2" id="KW-1185">Reference proteome</keyword>
<name>K3YXP2_SETIT</name>
<evidence type="ECO:0000313" key="1">
    <source>
        <dbReference type="EnsemblPlants" id="KQL28459"/>
    </source>
</evidence>